<evidence type="ECO:0000313" key="1">
    <source>
        <dbReference type="EMBL" id="CAL1715971.1"/>
    </source>
</evidence>
<gene>
    <name evidence="1" type="ORF">GFSPODELE1_LOCUS10518</name>
</gene>
<accession>A0ABP1E7F0</accession>
<reference evidence="2" key="1">
    <citation type="submission" date="2024-04" db="EMBL/GenBank/DDBJ databases">
        <authorList>
            <person name="Shaw F."/>
            <person name="Minotto A."/>
        </authorList>
    </citation>
    <scope>NUCLEOTIDE SEQUENCE [LARGE SCALE GENOMIC DNA]</scope>
</reference>
<proteinExistence type="predicted"/>
<protein>
    <submittedName>
        <fullName evidence="1">Uncharacterized protein</fullName>
    </submittedName>
</protein>
<sequence>MTAGRSYHRLFLTGEIVPRMMHCFYMSCPTLNCCFQGRFTVAFTAPLLPFVPFLFPQPSANIRCTPIFTSDANNKTMYCAALWVTRMFS</sequence>
<keyword evidence="2" id="KW-1185">Reference proteome</keyword>
<dbReference type="EMBL" id="OZ037952">
    <property type="protein sequence ID" value="CAL1715971.1"/>
    <property type="molecule type" value="Genomic_DNA"/>
</dbReference>
<evidence type="ECO:0000313" key="2">
    <source>
        <dbReference type="Proteomes" id="UP001497453"/>
    </source>
</evidence>
<dbReference type="Proteomes" id="UP001497453">
    <property type="component" value="Chromosome 9"/>
</dbReference>
<name>A0ABP1E7F0_9APHY</name>
<organism evidence="1 2">
    <name type="scientific">Somion occarium</name>
    <dbReference type="NCBI Taxonomy" id="3059160"/>
    <lineage>
        <taxon>Eukaryota</taxon>
        <taxon>Fungi</taxon>
        <taxon>Dikarya</taxon>
        <taxon>Basidiomycota</taxon>
        <taxon>Agaricomycotina</taxon>
        <taxon>Agaricomycetes</taxon>
        <taxon>Polyporales</taxon>
        <taxon>Cerrenaceae</taxon>
        <taxon>Somion</taxon>
    </lineage>
</organism>